<dbReference type="EMBL" id="CP053746">
    <property type="protein sequence ID" value="QKF53598.1"/>
    <property type="molecule type" value="Genomic_DNA"/>
</dbReference>
<dbReference type="AlphaFoldDB" id="A0A6M8MXN2"/>
<evidence type="ECO:0000313" key="1">
    <source>
        <dbReference type="EMBL" id="QKF53598.1"/>
    </source>
</evidence>
<dbReference type="KEGG" id="pgg:FX982_04591"/>
<sequence length="29" mass="3329">MRAVIRGREALLLRYSLLKTTGGKRLIDK</sequence>
<gene>
    <name evidence="1" type="ORF">FX982_04591</name>
</gene>
<accession>A0A6M8MXN2</accession>
<reference evidence="2" key="1">
    <citation type="submission" date="2019-12" db="EMBL/GenBank/DDBJ databases">
        <title>Endophytic bacteria associated with Panax ginseng seedlings.</title>
        <authorList>
            <person name="Park J.M."/>
            <person name="Shin R."/>
            <person name="Jo S.H."/>
        </authorList>
    </citation>
    <scope>NUCLEOTIDE SEQUENCE [LARGE SCALE GENOMIC DNA]</scope>
    <source>
        <strain evidence="2">PgKB30</strain>
    </source>
</reference>
<evidence type="ECO:0000313" key="2">
    <source>
        <dbReference type="Proteomes" id="UP000501989"/>
    </source>
</evidence>
<keyword evidence="2" id="KW-1185">Reference proteome</keyword>
<dbReference type="Proteomes" id="UP000501989">
    <property type="component" value="Chromosome"/>
</dbReference>
<name>A0A6M8MXN2_9PSED</name>
<proteinExistence type="predicted"/>
<organism evidence="1 2">
    <name type="scientific">Pseudomonas graminis</name>
    <dbReference type="NCBI Taxonomy" id="158627"/>
    <lineage>
        <taxon>Bacteria</taxon>
        <taxon>Pseudomonadati</taxon>
        <taxon>Pseudomonadota</taxon>
        <taxon>Gammaproteobacteria</taxon>
        <taxon>Pseudomonadales</taxon>
        <taxon>Pseudomonadaceae</taxon>
        <taxon>Pseudomonas</taxon>
    </lineage>
</organism>
<protein>
    <submittedName>
        <fullName evidence="1">Uncharacterized protein</fullName>
    </submittedName>
</protein>